<keyword evidence="1" id="KW-0812">Transmembrane</keyword>
<sequence>MLVPQAPTNRYRHCHGSFAFMRPPRDGSPHLLTSMRSLCLLFLLSLVHRLLPRRLHGIPVPLILYFSELITIVCSWSGTICTTLKVV</sequence>
<dbReference type="EMBL" id="WHVB01000005">
    <property type="protein sequence ID" value="KAF8482622.1"/>
    <property type="molecule type" value="Genomic_DNA"/>
</dbReference>
<feature type="non-terminal residue" evidence="2">
    <location>
        <position position="87"/>
    </location>
</feature>
<reference evidence="2" key="1">
    <citation type="submission" date="2019-10" db="EMBL/GenBank/DDBJ databases">
        <authorList>
            <consortium name="DOE Joint Genome Institute"/>
            <person name="Kuo A."/>
            <person name="Miyauchi S."/>
            <person name="Kiss E."/>
            <person name="Drula E."/>
            <person name="Kohler A."/>
            <person name="Sanchez-Garcia M."/>
            <person name="Andreopoulos B."/>
            <person name="Barry K.W."/>
            <person name="Bonito G."/>
            <person name="Buee M."/>
            <person name="Carver A."/>
            <person name="Chen C."/>
            <person name="Cichocki N."/>
            <person name="Clum A."/>
            <person name="Culley D."/>
            <person name="Crous P.W."/>
            <person name="Fauchery L."/>
            <person name="Girlanda M."/>
            <person name="Hayes R."/>
            <person name="Keri Z."/>
            <person name="LaButti K."/>
            <person name="Lipzen A."/>
            <person name="Lombard V."/>
            <person name="Magnuson J."/>
            <person name="Maillard F."/>
            <person name="Morin E."/>
            <person name="Murat C."/>
            <person name="Nolan M."/>
            <person name="Ohm R."/>
            <person name="Pangilinan J."/>
            <person name="Pereira M."/>
            <person name="Perotto S."/>
            <person name="Peter M."/>
            <person name="Riley R."/>
            <person name="Sitrit Y."/>
            <person name="Stielow B."/>
            <person name="Szollosi G."/>
            <person name="Zifcakova L."/>
            <person name="Stursova M."/>
            <person name="Spatafora J.W."/>
            <person name="Tedersoo L."/>
            <person name="Vaario L.-M."/>
            <person name="Yamada A."/>
            <person name="Yan M."/>
            <person name="Wang P."/>
            <person name="Xu J."/>
            <person name="Bruns T."/>
            <person name="Baldrian P."/>
            <person name="Vilgalys R."/>
            <person name="Henrissat B."/>
            <person name="Grigoriev I.V."/>
            <person name="Hibbett D."/>
            <person name="Nagy L.G."/>
            <person name="Martin F.M."/>
        </authorList>
    </citation>
    <scope>NUCLEOTIDE SEQUENCE</scope>
    <source>
        <strain evidence="2">Prilba</strain>
    </source>
</reference>
<organism evidence="2 3">
    <name type="scientific">Russula ochroleuca</name>
    <dbReference type="NCBI Taxonomy" id="152965"/>
    <lineage>
        <taxon>Eukaryota</taxon>
        <taxon>Fungi</taxon>
        <taxon>Dikarya</taxon>
        <taxon>Basidiomycota</taxon>
        <taxon>Agaricomycotina</taxon>
        <taxon>Agaricomycetes</taxon>
        <taxon>Russulales</taxon>
        <taxon>Russulaceae</taxon>
        <taxon>Russula</taxon>
    </lineage>
</organism>
<reference evidence="2" key="2">
    <citation type="journal article" date="2020" name="Nat. Commun.">
        <title>Large-scale genome sequencing of mycorrhizal fungi provides insights into the early evolution of symbiotic traits.</title>
        <authorList>
            <person name="Miyauchi S."/>
            <person name="Kiss E."/>
            <person name="Kuo A."/>
            <person name="Drula E."/>
            <person name="Kohler A."/>
            <person name="Sanchez-Garcia M."/>
            <person name="Morin E."/>
            <person name="Andreopoulos B."/>
            <person name="Barry K.W."/>
            <person name="Bonito G."/>
            <person name="Buee M."/>
            <person name="Carver A."/>
            <person name="Chen C."/>
            <person name="Cichocki N."/>
            <person name="Clum A."/>
            <person name="Culley D."/>
            <person name="Crous P.W."/>
            <person name="Fauchery L."/>
            <person name="Girlanda M."/>
            <person name="Hayes R.D."/>
            <person name="Keri Z."/>
            <person name="LaButti K."/>
            <person name="Lipzen A."/>
            <person name="Lombard V."/>
            <person name="Magnuson J."/>
            <person name="Maillard F."/>
            <person name="Murat C."/>
            <person name="Nolan M."/>
            <person name="Ohm R.A."/>
            <person name="Pangilinan J."/>
            <person name="Pereira M.F."/>
            <person name="Perotto S."/>
            <person name="Peter M."/>
            <person name="Pfister S."/>
            <person name="Riley R."/>
            <person name="Sitrit Y."/>
            <person name="Stielow J.B."/>
            <person name="Szollosi G."/>
            <person name="Zifcakova L."/>
            <person name="Stursova M."/>
            <person name="Spatafora J.W."/>
            <person name="Tedersoo L."/>
            <person name="Vaario L.M."/>
            <person name="Yamada A."/>
            <person name="Yan M."/>
            <person name="Wang P."/>
            <person name="Xu J."/>
            <person name="Bruns T."/>
            <person name="Baldrian P."/>
            <person name="Vilgalys R."/>
            <person name="Dunand C."/>
            <person name="Henrissat B."/>
            <person name="Grigoriev I.V."/>
            <person name="Hibbett D."/>
            <person name="Nagy L.G."/>
            <person name="Martin F.M."/>
        </authorList>
    </citation>
    <scope>NUCLEOTIDE SEQUENCE</scope>
    <source>
        <strain evidence="2">Prilba</strain>
    </source>
</reference>
<feature type="transmembrane region" description="Helical" evidence="1">
    <location>
        <begin position="63"/>
        <end position="86"/>
    </location>
</feature>
<accession>A0A9P5MZH6</accession>
<evidence type="ECO:0000313" key="2">
    <source>
        <dbReference type="EMBL" id="KAF8482622.1"/>
    </source>
</evidence>
<keyword evidence="1" id="KW-1133">Transmembrane helix</keyword>
<proteinExistence type="predicted"/>
<protein>
    <submittedName>
        <fullName evidence="2">Uncharacterized protein</fullName>
    </submittedName>
</protein>
<dbReference type="AlphaFoldDB" id="A0A9P5MZH6"/>
<evidence type="ECO:0000256" key="1">
    <source>
        <dbReference type="SAM" id="Phobius"/>
    </source>
</evidence>
<evidence type="ECO:0000313" key="3">
    <source>
        <dbReference type="Proteomes" id="UP000759537"/>
    </source>
</evidence>
<gene>
    <name evidence="2" type="ORF">DFH94DRAFT_728512</name>
</gene>
<name>A0A9P5MZH6_9AGAM</name>
<keyword evidence="3" id="KW-1185">Reference proteome</keyword>
<feature type="transmembrane region" description="Helical" evidence="1">
    <location>
        <begin position="31"/>
        <end position="51"/>
    </location>
</feature>
<dbReference type="Proteomes" id="UP000759537">
    <property type="component" value="Unassembled WGS sequence"/>
</dbReference>
<keyword evidence="1" id="KW-0472">Membrane</keyword>
<comment type="caution">
    <text evidence="2">The sequence shown here is derived from an EMBL/GenBank/DDBJ whole genome shotgun (WGS) entry which is preliminary data.</text>
</comment>